<gene>
    <name evidence="10 11" type="primary">plsY</name>
    <name evidence="11" type="ORF">IAD23_00580</name>
</gene>
<feature type="transmembrane region" description="Helical" evidence="10">
    <location>
        <begin position="58"/>
        <end position="86"/>
    </location>
</feature>
<comment type="subunit">
    <text evidence="10">Probably interacts with PlsX.</text>
</comment>
<organism evidence="11 12">
    <name type="scientific">Candidatus Scybalenecus merdavium</name>
    <dbReference type="NCBI Taxonomy" id="2840939"/>
    <lineage>
        <taxon>Bacteria</taxon>
        <taxon>Bacillati</taxon>
        <taxon>Bacillota</taxon>
        <taxon>Clostridia</taxon>
        <taxon>Eubacteriales</taxon>
        <taxon>Oscillospiraceae</taxon>
        <taxon>Oscillospiraceae incertae sedis</taxon>
        <taxon>Candidatus Scybalenecus</taxon>
    </lineage>
</organism>
<dbReference type="HAMAP" id="MF_01043">
    <property type="entry name" value="PlsY"/>
    <property type="match status" value="1"/>
</dbReference>
<evidence type="ECO:0000256" key="4">
    <source>
        <dbReference type="ARBA" id="ARBA00022692"/>
    </source>
</evidence>
<keyword evidence="9 10" id="KW-1208">Phospholipid metabolism</keyword>
<dbReference type="PANTHER" id="PTHR30309:SF0">
    <property type="entry name" value="GLYCEROL-3-PHOSPHATE ACYLTRANSFERASE-RELATED"/>
    <property type="match status" value="1"/>
</dbReference>
<dbReference type="EC" id="2.3.1.275" evidence="10"/>
<evidence type="ECO:0000256" key="10">
    <source>
        <dbReference type="HAMAP-Rule" id="MF_01043"/>
    </source>
</evidence>
<reference evidence="11" key="2">
    <citation type="journal article" date="2021" name="PeerJ">
        <title>Extensive microbial diversity within the chicken gut microbiome revealed by metagenomics and culture.</title>
        <authorList>
            <person name="Gilroy R."/>
            <person name="Ravi A."/>
            <person name="Getino M."/>
            <person name="Pursley I."/>
            <person name="Horton D.L."/>
            <person name="Alikhan N.F."/>
            <person name="Baker D."/>
            <person name="Gharbi K."/>
            <person name="Hall N."/>
            <person name="Watson M."/>
            <person name="Adriaenssens E.M."/>
            <person name="Foster-Nyarko E."/>
            <person name="Jarju S."/>
            <person name="Secka A."/>
            <person name="Antonio M."/>
            <person name="Oren A."/>
            <person name="Chaudhuri R.R."/>
            <person name="La Ragione R."/>
            <person name="Hildebrand F."/>
            <person name="Pallen M.J."/>
        </authorList>
    </citation>
    <scope>NUCLEOTIDE SEQUENCE</scope>
    <source>
        <strain evidence="11">CHK176-6737</strain>
    </source>
</reference>
<feature type="transmembrane region" description="Helical" evidence="10">
    <location>
        <begin position="6"/>
        <end position="28"/>
    </location>
</feature>
<dbReference type="Proteomes" id="UP000824125">
    <property type="component" value="Unassembled WGS sequence"/>
</dbReference>
<accession>A0A9D1SND3</accession>
<reference evidence="11" key="1">
    <citation type="submission" date="2020-10" db="EMBL/GenBank/DDBJ databases">
        <authorList>
            <person name="Gilroy R."/>
        </authorList>
    </citation>
    <scope>NUCLEOTIDE SEQUENCE</scope>
    <source>
        <strain evidence="11">CHK176-6737</strain>
    </source>
</reference>
<evidence type="ECO:0000313" key="12">
    <source>
        <dbReference type="Proteomes" id="UP000824125"/>
    </source>
</evidence>
<keyword evidence="8 10" id="KW-0594">Phospholipid biosynthesis</keyword>
<feature type="transmembrane region" description="Helical" evidence="10">
    <location>
        <begin position="92"/>
        <end position="113"/>
    </location>
</feature>
<dbReference type="NCBIfam" id="TIGR00023">
    <property type="entry name" value="glycerol-3-phosphate 1-O-acyltransferase PlsY"/>
    <property type="match status" value="1"/>
</dbReference>
<keyword evidence="6 10" id="KW-0443">Lipid metabolism</keyword>
<protein>
    <recommendedName>
        <fullName evidence="10">Glycerol-3-phosphate acyltransferase</fullName>
    </recommendedName>
    <alternativeName>
        <fullName evidence="10">Acyl-PO4 G3P acyltransferase</fullName>
    </alternativeName>
    <alternativeName>
        <fullName evidence="10">Acyl-phosphate--glycerol-3-phosphate acyltransferase</fullName>
    </alternativeName>
    <alternativeName>
        <fullName evidence="10">G3P acyltransferase</fullName>
        <shortName evidence="10">GPAT</shortName>
        <ecNumber evidence="10">2.3.1.275</ecNumber>
    </alternativeName>
    <alternativeName>
        <fullName evidence="10">Lysophosphatidic acid synthase</fullName>
        <shortName evidence="10">LPA synthase</shortName>
    </alternativeName>
</protein>
<evidence type="ECO:0000256" key="7">
    <source>
        <dbReference type="ARBA" id="ARBA00023136"/>
    </source>
</evidence>
<evidence type="ECO:0000256" key="8">
    <source>
        <dbReference type="ARBA" id="ARBA00023209"/>
    </source>
</evidence>
<dbReference type="SMART" id="SM01207">
    <property type="entry name" value="G3P_acyltransf"/>
    <property type="match status" value="1"/>
</dbReference>
<keyword evidence="4 10" id="KW-0812">Transmembrane</keyword>
<comment type="catalytic activity">
    <reaction evidence="10">
        <text>an acyl phosphate + sn-glycerol 3-phosphate = a 1-acyl-sn-glycero-3-phosphate + phosphate</text>
        <dbReference type="Rhea" id="RHEA:34075"/>
        <dbReference type="ChEBI" id="CHEBI:43474"/>
        <dbReference type="ChEBI" id="CHEBI:57597"/>
        <dbReference type="ChEBI" id="CHEBI:57970"/>
        <dbReference type="ChEBI" id="CHEBI:59918"/>
        <dbReference type="EC" id="2.3.1.275"/>
    </reaction>
</comment>
<proteinExistence type="inferred from homology"/>
<dbReference type="GO" id="GO:0043772">
    <property type="term" value="F:acyl-phosphate glycerol-3-phosphate acyltransferase activity"/>
    <property type="evidence" value="ECO:0007669"/>
    <property type="project" value="UniProtKB-UniRule"/>
</dbReference>
<evidence type="ECO:0000256" key="2">
    <source>
        <dbReference type="ARBA" id="ARBA00022516"/>
    </source>
</evidence>
<evidence type="ECO:0000256" key="3">
    <source>
        <dbReference type="ARBA" id="ARBA00022679"/>
    </source>
</evidence>
<keyword evidence="11" id="KW-0012">Acyltransferase</keyword>
<keyword evidence="1 10" id="KW-1003">Cell membrane</keyword>
<comment type="subcellular location">
    <subcellularLocation>
        <location evidence="10">Cell membrane</location>
        <topology evidence="10">Multi-pass membrane protein</topology>
    </subcellularLocation>
</comment>
<dbReference type="Pfam" id="PF02660">
    <property type="entry name" value="G3P_acyltransf"/>
    <property type="match status" value="1"/>
</dbReference>
<keyword evidence="7 10" id="KW-0472">Membrane</keyword>
<evidence type="ECO:0000256" key="5">
    <source>
        <dbReference type="ARBA" id="ARBA00022989"/>
    </source>
</evidence>
<dbReference type="GO" id="GO:0008654">
    <property type="term" value="P:phospholipid biosynthetic process"/>
    <property type="evidence" value="ECO:0007669"/>
    <property type="project" value="UniProtKB-UniRule"/>
</dbReference>
<dbReference type="InterPro" id="IPR003811">
    <property type="entry name" value="G3P_acylTferase_PlsY"/>
</dbReference>
<evidence type="ECO:0000256" key="1">
    <source>
        <dbReference type="ARBA" id="ARBA00022475"/>
    </source>
</evidence>
<sequence length="217" mass="23747">MNTGLILQAVCVAVISYLLGSVNFSILLSRRLEKHDIRESGSGNAGSTNMLRTYGKKYAALTMLGDMLKVAVAIGIAVLIFGQALFQENSALIKSFAGFFCVLGHIFPVYFKFKGGKGVATAGGMVLLIDWRIGLILLAIFIITVAITRWVSLGSIIMAVLYPVLTYAFHRSWLLTLIAVLFAVIVIAKHAENIRRIFRGTENKISFSKSGKENDKK</sequence>
<name>A0A9D1SND3_9FIRM</name>
<feature type="transmembrane region" description="Helical" evidence="10">
    <location>
        <begin position="168"/>
        <end position="188"/>
    </location>
</feature>
<comment type="function">
    <text evidence="10">Catalyzes the transfer of an acyl group from acyl-phosphate (acyl-PO(4)) to glycerol-3-phosphate (G3P) to form lysophosphatidic acid (LPA). This enzyme utilizes acyl-phosphate as fatty acyl donor, but not acyl-CoA or acyl-ACP.</text>
</comment>
<dbReference type="GO" id="GO:0005886">
    <property type="term" value="C:plasma membrane"/>
    <property type="evidence" value="ECO:0007669"/>
    <property type="project" value="UniProtKB-SubCell"/>
</dbReference>
<comment type="pathway">
    <text evidence="10">Lipid metabolism; phospholipid metabolism.</text>
</comment>
<keyword evidence="3 10" id="KW-0808">Transferase</keyword>
<feature type="transmembrane region" description="Helical" evidence="10">
    <location>
        <begin position="134"/>
        <end position="162"/>
    </location>
</feature>
<keyword evidence="5 10" id="KW-1133">Transmembrane helix</keyword>
<comment type="caution">
    <text evidence="11">The sequence shown here is derived from an EMBL/GenBank/DDBJ whole genome shotgun (WGS) entry which is preliminary data.</text>
</comment>
<evidence type="ECO:0000256" key="9">
    <source>
        <dbReference type="ARBA" id="ARBA00023264"/>
    </source>
</evidence>
<dbReference type="EMBL" id="DVNM01000002">
    <property type="protein sequence ID" value="HIU68436.1"/>
    <property type="molecule type" value="Genomic_DNA"/>
</dbReference>
<keyword evidence="2 10" id="KW-0444">Lipid biosynthesis</keyword>
<evidence type="ECO:0000256" key="6">
    <source>
        <dbReference type="ARBA" id="ARBA00023098"/>
    </source>
</evidence>
<dbReference type="PANTHER" id="PTHR30309">
    <property type="entry name" value="INNER MEMBRANE PROTEIN YGIH"/>
    <property type="match status" value="1"/>
</dbReference>
<dbReference type="AlphaFoldDB" id="A0A9D1SND3"/>
<evidence type="ECO:0000313" key="11">
    <source>
        <dbReference type="EMBL" id="HIU68436.1"/>
    </source>
</evidence>
<comment type="similarity">
    <text evidence="10">Belongs to the PlsY family.</text>
</comment>